<keyword evidence="1" id="KW-0880">Kelch repeat</keyword>
<dbReference type="SMART" id="SM00612">
    <property type="entry name" value="Kelch"/>
    <property type="match status" value="6"/>
</dbReference>
<dbReference type="InterPro" id="IPR056737">
    <property type="entry name" value="Beta-prop_ATRN-MKLN-like"/>
</dbReference>
<dbReference type="OMA" id="WIRHAPR"/>
<accession>A0A493T709</accession>
<dbReference type="PANTHER" id="PTHR45632:SF5">
    <property type="entry name" value="KELCH-LIKE PROTEIN 22"/>
    <property type="match status" value="1"/>
</dbReference>
<dbReference type="GeneTree" id="ENSGT00940000161093"/>
<evidence type="ECO:0000256" key="1">
    <source>
        <dbReference type="ARBA" id="ARBA00022441"/>
    </source>
</evidence>
<feature type="domain" description="Attractin/MKLN-like beta-propeller" evidence="3">
    <location>
        <begin position="95"/>
        <end position="290"/>
    </location>
</feature>
<sequence>MAGLGIGPSPSNPLPPSSLLSFPSCRAVPLLPPTSWQDFPSPAVSHVCSLLLGLERVRFPGNTSLSRQRACGGPAARNSFACLWPFMELAEVIVIIGGCDKKGLLKLPFTDLYHPKSRQWTALSSVPGYTKSEFAACTLKNDVYISGGHISSNDVWVLSSQLNVWIKVACLQKGRWRHKMATLQGKIYAVGGFDGFYRLSSVECYDTFSNSWSTLAPLPQAVSSAAVVSCLNKLYVLGGAVDDTANTDKVQCYDPEENKWTLLSPTPFYQRCISAVCLDNIIYVVGGLLSKIFSYDPREDSWQEVATLPGPLESCGLTVCGGKIYILGGRDENGEGTDKAFTFDPATGSVEQQPPLQRCTSYHGCVTILQRMNR</sequence>
<evidence type="ECO:0000256" key="2">
    <source>
        <dbReference type="ARBA" id="ARBA00022737"/>
    </source>
</evidence>
<keyword evidence="2" id="KW-0677">Repeat</keyword>
<dbReference type="Gene3D" id="2.120.10.80">
    <property type="entry name" value="Kelch-type beta propeller"/>
    <property type="match status" value="1"/>
</dbReference>
<evidence type="ECO:0000313" key="4">
    <source>
        <dbReference type="Ensembl" id="ENSAPLP00000021483.1"/>
    </source>
</evidence>
<name>A0A493T709_ANAPP</name>
<dbReference type="InterPro" id="IPR015915">
    <property type="entry name" value="Kelch-typ_b-propeller"/>
</dbReference>
<dbReference type="Proteomes" id="UP000016666">
    <property type="component" value="Chromosome 1"/>
</dbReference>
<evidence type="ECO:0000313" key="5">
    <source>
        <dbReference type="Proteomes" id="UP000016666"/>
    </source>
</evidence>
<reference evidence="4" key="3">
    <citation type="submission" date="2025-09" db="UniProtKB">
        <authorList>
            <consortium name="Ensembl"/>
        </authorList>
    </citation>
    <scope>IDENTIFICATION</scope>
</reference>
<reference evidence="4 5" key="1">
    <citation type="submission" date="2017-10" db="EMBL/GenBank/DDBJ databases">
        <title>A new Pekin duck reference genome.</title>
        <authorList>
            <person name="Hou Z.-C."/>
            <person name="Zhou Z.-K."/>
            <person name="Zhu F."/>
            <person name="Hou S.-S."/>
        </authorList>
    </citation>
    <scope>NUCLEOTIDE SEQUENCE [LARGE SCALE GENOMIC DNA]</scope>
</reference>
<keyword evidence="5" id="KW-1185">Reference proteome</keyword>
<dbReference type="Ensembl" id="ENSAPLT00000034991.1">
    <property type="protein sequence ID" value="ENSAPLP00000021483.1"/>
    <property type="gene ID" value="ENSAPLG00000021295.1"/>
</dbReference>
<reference evidence="4" key="2">
    <citation type="submission" date="2025-08" db="UniProtKB">
        <authorList>
            <consortium name="Ensembl"/>
        </authorList>
    </citation>
    <scope>IDENTIFICATION</scope>
</reference>
<dbReference type="SUPFAM" id="SSF117281">
    <property type="entry name" value="Kelch motif"/>
    <property type="match status" value="1"/>
</dbReference>
<dbReference type="STRING" id="8840.ENSAPLP00000021483"/>
<dbReference type="PANTHER" id="PTHR45632">
    <property type="entry name" value="LD33804P"/>
    <property type="match status" value="1"/>
</dbReference>
<proteinExistence type="predicted"/>
<dbReference type="AlphaFoldDB" id="A0A493T709"/>
<dbReference type="Pfam" id="PF01344">
    <property type="entry name" value="Kelch_1"/>
    <property type="match status" value="1"/>
</dbReference>
<organism evidence="4 5">
    <name type="scientific">Anas platyrhynchos platyrhynchos</name>
    <name type="common">Northern mallard</name>
    <dbReference type="NCBI Taxonomy" id="8840"/>
    <lineage>
        <taxon>Eukaryota</taxon>
        <taxon>Metazoa</taxon>
        <taxon>Chordata</taxon>
        <taxon>Craniata</taxon>
        <taxon>Vertebrata</taxon>
        <taxon>Euteleostomi</taxon>
        <taxon>Archelosauria</taxon>
        <taxon>Archosauria</taxon>
        <taxon>Dinosauria</taxon>
        <taxon>Saurischia</taxon>
        <taxon>Theropoda</taxon>
        <taxon>Coelurosauria</taxon>
        <taxon>Aves</taxon>
        <taxon>Neognathae</taxon>
        <taxon>Galloanserae</taxon>
        <taxon>Anseriformes</taxon>
        <taxon>Anatidae</taxon>
        <taxon>Anatinae</taxon>
        <taxon>Anas</taxon>
    </lineage>
</organism>
<protein>
    <recommendedName>
        <fullName evidence="3">Attractin/MKLN-like beta-propeller domain-containing protein</fullName>
    </recommendedName>
</protein>
<dbReference type="InterPro" id="IPR006652">
    <property type="entry name" value="Kelch_1"/>
</dbReference>
<dbReference type="Pfam" id="PF24981">
    <property type="entry name" value="Beta-prop_ATRN-LZTR1"/>
    <property type="match status" value="1"/>
</dbReference>
<evidence type="ECO:0000259" key="3">
    <source>
        <dbReference type="Pfam" id="PF24981"/>
    </source>
</evidence>